<sequence length="158" mass="16308">MNAVNPGNPGLKLTDIGGGASGRTNIDLDALGRVTLKMEPLRAELDGLIKQWDESTERYHAAAGSDDMNGNLKQQSTQAKQDADQHSKATSERAQKAADTSKEAHAQYSGVEDDNHTELKKPGDHLSGGGGANFNAPAATQAGADSNASAATGGPVAR</sequence>
<evidence type="ECO:0000313" key="2">
    <source>
        <dbReference type="EMBL" id="ADG96740.1"/>
    </source>
</evidence>
<dbReference type="HOGENOM" id="CLU_1668176_0_0_11"/>
<accession>D6ZAY1</accession>
<feature type="compositionally biased region" description="Basic and acidic residues" evidence="1">
    <location>
        <begin position="81"/>
        <end position="105"/>
    </location>
</feature>
<name>D6ZAY1_SEGRD</name>
<dbReference type="KEGG" id="srt:Srot_0253"/>
<evidence type="ECO:0000256" key="1">
    <source>
        <dbReference type="SAM" id="MobiDB-lite"/>
    </source>
</evidence>
<dbReference type="EMBL" id="CP001958">
    <property type="protein sequence ID" value="ADG96740.1"/>
    <property type="molecule type" value="Genomic_DNA"/>
</dbReference>
<dbReference type="Proteomes" id="UP000002247">
    <property type="component" value="Chromosome"/>
</dbReference>
<feature type="compositionally biased region" description="Basic and acidic residues" evidence="1">
    <location>
        <begin position="113"/>
        <end position="124"/>
    </location>
</feature>
<dbReference type="AlphaFoldDB" id="D6ZAY1"/>
<protein>
    <submittedName>
        <fullName evidence="2">Uncharacterized protein</fullName>
    </submittedName>
</protein>
<keyword evidence="3" id="KW-1185">Reference proteome</keyword>
<organism evidence="2 3">
    <name type="scientific">Segniliparus rotundus (strain ATCC BAA-972 / CDC 1076 / CIP 108378 / DSM 44985 / JCM 13578)</name>
    <dbReference type="NCBI Taxonomy" id="640132"/>
    <lineage>
        <taxon>Bacteria</taxon>
        <taxon>Bacillati</taxon>
        <taxon>Actinomycetota</taxon>
        <taxon>Actinomycetes</taxon>
        <taxon>Mycobacteriales</taxon>
        <taxon>Segniliparaceae</taxon>
        <taxon>Segniliparus</taxon>
    </lineage>
</organism>
<dbReference type="OrthoDB" id="9995014at2"/>
<feature type="region of interest" description="Disordered" evidence="1">
    <location>
        <begin position="1"/>
        <end position="25"/>
    </location>
</feature>
<gene>
    <name evidence="2" type="ordered locus">Srot_0253</name>
</gene>
<feature type="compositionally biased region" description="Polar residues" evidence="1">
    <location>
        <begin position="71"/>
        <end position="80"/>
    </location>
</feature>
<proteinExistence type="predicted"/>
<reference evidence="2 3" key="1">
    <citation type="journal article" date="2010" name="Stand. Genomic Sci.">
        <title>Complete genome sequence of Segniliparus rotundus type strain (CDC 1076).</title>
        <authorList>
            <person name="Sikorski J."/>
            <person name="Lapidus A."/>
            <person name="Copeland A."/>
            <person name="Misra M."/>
            <person name="Glavina Del Rio T."/>
            <person name="Nolan M."/>
            <person name="Lucas S."/>
            <person name="Chen F."/>
            <person name="Tice H."/>
            <person name="Cheng J.F."/>
            <person name="Jando M."/>
            <person name="Schneider S."/>
            <person name="Bruce D."/>
            <person name="Goodwin L."/>
            <person name="Pitluck S."/>
            <person name="Liolios K."/>
            <person name="Mikhailova N."/>
            <person name="Pati A."/>
            <person name="Ivanova N."/>
            <person name="Mavromatis K."/>
            <person name="Chen A."/>
            <person name="Palaniappan K."/>
            <person name="Chertkov O."/>
            <person name="Land M."/>
            <person name="Hauser L."/>
            <person name="Chang Y.J."/>
            <person name="Jeffries C.D."/>
            <person name="Brettin T."/>
            <person name="Detter J.C."/>
            <person name="Han C."/>
            <person name="Rohde M."/>
            <person name="Goker M."/>
            <person name="Bristow J."/>
            <person name="Eisen J.A."/>
            <person name="Markowitz V."/>
            <person name="Hugenholtz P."/>
            <person name="Kyrpides N.C."/>
            <person name="Klenk H.P."/>
        </authorList>
    </citation>
    <scope>NUCLEOTIDE SEQUENCE [LARGE SCALE GENOMIC DNA]</scope>
    <source>
        <strain evidence="3">ATCC BAA-972 / CDC 1076 / CIP 108378 / DSM 44985 / JCM 13578</strain>
    </source>
</reference>
<feature type="region of interest" description="Disordered" evidence="1">
    <location>
        <begin position="60"/>
        <end position="158"/>
    </location>
</feature>
<evidence type="ECO:0000313" key="3">
    <source>
        <dbReference type="Proteomes" id="UP000002247"/>
    </source>
</evidence>
<dbReference type="RefSeq" id="WP_013137196.1">
    <property type="nucleotide sequence ID" value="NC_014168.1"/>
</dbReference>